<evidence type="ECO:0000256" key="1">
    <source>
        <dbReference type="ARBA" id="ARBA00007381"/>
    </source>
</evidence>
<protein>
    <submittedName>
        <fullName evidence="4">Hsp70 family protein</fullName>
    </submittedName>
</protein>
<proteinExistence type="inferred from homology"/>
<comment type="similarity">
    <text evidence="1">Belongs to the heat shock protein 70 family.</text>
</comment>
<dbReference type="RefSeq" id="WP_206417136.1">
    <property type="nucleotide sequence ID" value="NZ_CP070505.1"/>
</dbReference>
<dbReference type="InterPro" id="IPR043129">
    <property type="entry name" value="ATPase_NBD"/>
</dbReference>
<dbReference type="Gene3D" id="3.90.640.10">
    <property type="entry name" value="Actin, Chain A, domain 4"/>
    <property type="match status" value="1"/>
</dbReference>
<accession>A0ABD7DS18</accession>
<dbReference type="Gene3D" id="3.30.420.40">
    <property type="match status" value="3"/>
</dbReference>
<gene>
    <name evidence="4" type="ORF">JWV26_14250</name>
</gene>
<dbReference type="KEGG" id="pty:JWV26_14250"/>
<dbReference type="EMBL" id="CP070505">
    <property type="protein sequence ID" value="QSL90937.1"/>
    <property type="molecule type" value="Genomic_DNA"/>
</dbReference>
<evidence type="ECO:0000313" key="4">
    <source>
        <dbReference type="EMBL" id="QSL90937.1"/>
    </source>
</evidence>
<dbReference type="PRINTS" id="PR00301">
    <property type="entry name" value="HEATSHOCK70"/>
</dbReference>
<keyword evidence="3" id="KW-0067">ATP-binding</keyword>
<dbReference type="Pfam" id="PF00012">
    <property type="entry name" value="HSP70"/>
    <property type="match status" value="2"/>
</dbReference>
<dbReference type="InterPro" id="IPR042054">
    <property type="entry name" value="YegD-like"/>
</dbReference>
<evidence type="ECO:0000256" key="2">
    <source>
        <dbReference type="ARBA" id="ARBA00022741"/>
    </source>
</evidence>
<dbReference type="PROSITE" id="PS01036">
    <property type="entry name" value="HSP70_3"/>
    <property type="match status" value="1"/>
</dbReference>
<dbReference type="PANTHER" id="PTHR19375">
    <property type="entry name" value="HEAT SHOCK PROTEIN 70KDA"/>
    <property type="match status" value="1"/>
</dbReference>
<dbReference type="InterPro" id="IPR018181">
    <property type="entry name" value="Heat_shock_70_CS"/>
</dbReference>
<evidence type="ECO:0000256" key="3">
    <source>
        <dbReference type="ARBA" id="ARBA00022840"/>
    </source>
</evidence>
<dbReference type="AlphaFoldDB" id="A0ABD7DS18"/>
<reference evidence="4 5" key="1">
    <citation type="submission" date="2021-02" db="EMBL/GenBank/DDBJ databases">
        <title>Whole genome sequencing of Pseudomonas alcaliphila strain SM2.</title>
        <authorList>
            <person name="Alshamsi M.S."/>
            <person name="Sudalaimuthuasari N."/>
            <person name="Kundu B."/>
            <person name="AlMaskari R.S."/>
            <person name="Elmahi Y."/>
            <person name="Mundra S."/>
            <person name="Chandran S."/>
            <person name="Malik S."/>
            <person name="Hazzouri K.M."/>
            <person name="Amiri K.M.A."/>
        </authorList>
    </citation>
    <scope>NUCLEOTIDE SEQUENCE [LARGE SCALE GENOMIC DNA]</scope>
    <source>
        <strain evidence="4 5">SM2</strain>
    </source>
</reference>
<organism evidence="4 5">
    <name type="scientific">Ectopseudomonas toyotomiensis</name>
    <dbReference type="NCBI Taxonomy" id="554344"/>
    <lineage>
        <taxon>Bacteria</taxon>
        <taxon>Pseudomonadati</taxon>
        <taxon>Pseudomonadota</taxon>
        <taxon>Gammaproteobacteria</taxon>
        <taxon>Pseudomonadales</taxon>
        <taxon>Pseudomonadaceae</taxon>
        <taxon>Ectopseudomonas</taxon>
    </lineage>
</organism>
<dbReference type="CDD" id="cd10231">
    <property type="entry name" value="ASKHA_NBD_HSP70_YegD-like"/>
    <property type="match status" value="1"/>
</dbReference>
<dbReference type="PROSITE" id="PS00329">
    <property type="entry name" value="HSP70_2"/>
    <property type="match status" value="1"/>
</dbReference>
<dbReference type="GO" id="GO:0005524">
    <property type="term" value="F:ATP binding"/>
    <property type="evidence" value="ECO:0007669"/>
    <property type="project" value="UniProtKB-KW"/>
</dbReference>
<evidence type="ECO:0000313" key="5">
    <source>
        <dbReference type="Proteomes" id="UP000663658"/>
    </source>
</evidence>
<dbReference type="Proteomes" id="UP000663658">
    <property type="component" value="Chromosome"/>
</dbReference>
<name>A0ABD7DS18_9GAMM</name>
<dbReference type="InterPro" id="IPR013126">
    <property type="entry name" value="Hsp_70_fam"/>
</dbReference>
<dbReference type="SUPFAM" id="SSF53067">
    <property type="entry name" value="Actin-like ATPase domain"/>
    <property type="match status" value="2"/>
</dbReference>
<sequence>MSFSTPARACGIDFGTSNSTVGWLRPGQDSLLALEDCKITLPSVIFFNIEERRPVYGRLALHEYLEGYEGRLMRSLKSLLGSKLLKSETTVLGSALPFKDLLGFFIGELKKRAEAQAERAFEEVVLGRPVFFVDDDTAADQEAQNTLVAVAHKLGFKDVSFQYEPIAAAFDYESNLDREELVLIVDIGGGTSDFSLVRLAPERHHLAERQEDILATGGVHIGGTDFDKQLSLAGVMPLFGYGSRMKSDAFMPTSYHLNLATWHTINALYAQKTQLALQNMRYDIVDATGIDRLFGLIEQRAGHWLAMQVEESKIALSEQDARPIDLSRVEPGLVAELTRPLFENAIEPLLERIRASLTQLLADAGVSADQVDTLFFTGGSSGVPALRQSVAAMLPNARSVEGNTFGSIGSGLAIEAKKRYG</sequence>
<keyword evidence="2" id="KW-0547">Nucleotide-binding</keyword>